<name>A0AA86UPY2_9EUKA</name>
<sequence length="87" mass="10109">MPYNNLRQFIDNSGYNVTKVYEFESNDIEEPAIVPVALANEIMDWLNQEARNQQIFTTTYQSMQTSTVNSQMGLSQTQFKKTFYAPK</sequence>
<reference evidence="3 5" key="2">
    <citation type="submission" date="2024-07" db="EMBL/GenBank/DDBJ databases">
        <authorList>
            <person name="Akdeniz Z."/>
        </authorList>
    </citation>
    <scope>NUCLEOTIDE SEQUENCE [LARGE SCALE GENOMIC DNA]</scope>
</reference>
<evidence type="ECO:0000313" key="3">
    <source>
        <dbReference type="EMBL" id="CAL6020281.1"/>
    </source>
</evidence>
<keyword evidence="5" id="KW-1185">Reference proteome</keyword>
<evidence type="ECO:0000313" key="2">
    <source>
        <dbReference type="EMBL" id="CAI9963564.1"/>
    </source>
</evidence>
<proteinExistence type="predicted"/>
<dbReference type="AlphaFoldDB" id="A0AA86UPY2"/>
<accession>A0AA86UPY2</accession>
<comment type="caution">
    <text evidence="2">The sequence shown here is derived from an EMBL/GenBank/DDBJ whole genome shotgun (WGS) entry which is preliminary data.</text>
</comment>
<dbReference type="EMBL" id="CATOUU010000799">
    <property type="protein sequence ID" value="CAI9949464.1"/>
    <property type="molecule type" value="Genomic_DNA"/>
</dbReference>
<evidence type="ECO:0000313" key="1">
    <source>
        <dbReference type="EMBL" id="CAI9949464.1"/>
    </source>
</evidence>
<evidence type="ECO:0000313" key="4">
    <source>
        <dbReference type="EMBL" id="CAL6093196.1"/>
    </source>
</evidence>
<organism evidence="2">
    <name type="scientific">Hexamita inflata</name>
    <dbReference type="NCBI Taxonomy" id="28002"/>
    <lineage>
        <taxon>Eukaryota</taxon>
        <taxon>Metamonada</taxon>
        <taxon>Diplomonadida</taxon>
        <taxon>Hexamitidae</taxon>
        <taxon>Hexamitinae</taxon>
        <taxon>Hexamita</taxon>
    </lineage>
</organism>
<dbReference type="EMBL" id="CAXDID020000085">
    <property type="protein sequence ID" value="CAL6020281.1"/>
    <property type="molecule type" value="Genomic_DNA"/>
</dbReference>
<dbReference type="EMBL" id="CATOUU010000969">
    <property type="protein sequence ID" value="CAI9963564.1"/>
    <property type="molecule type" value="Genomic_DNA"/>
</dbReference>
<dbReference type="EMBL" id="CAXDID020000455">
    <property type="protein sequence ID" value="CAL6093196.1"/>
    <property type="molecule type" value="Genomic_DNA"/>
</dbReference>
<protein>
    <submittedName>
        <fullName evidence="2">Uncharacterized protein</fullName>
    </submittedName>
</protein>
<dbReference type="Proteomes" id="UP001642409">
    <property type="component" value="Unassembled WGS sequence"/>
</dbReference>
<evidence type="ECO:0000313" key="5">
    <source>
        <dbReference type="Proteomes" id="UP001642409"/>
    </source>
</evidence>
<gene>
    <name evidence="3" type="ORF">HINF_LOCUS27353</name>
    <name evidence="1" type="ORF">HINF_LOCUS37109</name>
    <name evidence="2" type="ORF">HINF_LOCUS51209</name>
    <name evidence="4" type="ORF">HINF_LOCUS66818</name>
</gene>
<reference evidence="2" key="1">
    <citation type="submission" date="2023-06" db="EMBL/GenBank/DDBJ databases">
        <authorList>
            <person name="Kurt Z."/>
        </authorList>
    </citation>
    <scope>NUCLEOTIDE SEQUENCE</scope>
</reference>